<reference evidence="5 6" key="1">
    <citation type="journal article" date="2016" name="Mol. Biol. Evol.">
        <title>Genome-Wide Survey of Gut Fungi (Harpellales) Reveals the First Horizontally Transferred Ubiquitin Gene from a Mosquito Host.</title>
        <authorList>
            <person name="Wang Y."/>
            <person name="White M.M."/>
            <person name="Kvist S."/>
            <person name="Moncalvo J.M."/>
        </authorList>
    </citation>
    <scope>NUCLEOTIDE SEQUENCE [LARGE SCALE GENOMIC DNA]</scope>
    <source>
        <strain evidence="5 6">ALG-7-W6</strain>
    </source>
</reference>
<dbReference type="InterPro" id="IPR001487">
    <property type="entry name" value="Bromodomain"/>
</dbReference>
<protein>
    <submittedName>
        <fullName evidence="5">PH-interacting protein</fullName>
    </submittedName>
</protein>
<dbReference type="PANTHER" id="PTHR16266">
    <property type="entry name" value="WD REPEAT DOMAIN 9"/>
    <property type="match status" value="1"/>
</dbReference>
<dbReference type="Pfam" id="PF00439">
    <property type="entry name" value="Bromodomain"/>
    <property type="match status" value="1"/>
</dbReference>
<feature type="compositionally biased region" description="Low complexity" evidence="3">
    <location>
        <begin position="522"/>
        <end position="533"/>
    </location>
</feature>
<dbReference type="PROSITE" id="PS50014">
    <property type="entry name" value="BROMODOMAIN_2"/>
    <property type="match status" value="1"/>
</dbReference>
<dbReference type="EMBL" id="LSSL01003589">
    <property type="protein sequence ID" value="OLY80299.1"/>
    <property type="molecule type" value="Genomic_DNA"/>
</dbReference>
<feature type="domain" description="Bromo" evidence="4">
    <location>
        <begin position="287"/>
        <end position="357"/>
    </location>
</feature>
<dbReference type="GO" id="GO:0005634">
    <property type="term" value="C:nucleus"/>
    <property type="evidence" value="ECO:0007669"/>
    <property type="project" value="TreeGrafter"/>
</dbReference>
<feature type="compositionally biased region" description="Polar residues" evidence="3">
    <location>
        <begin position="11"/>
        <end position="20"/>
    </location>
</feature>
<feature type="region of interest" description="Disordered" evidence="3">
    <location>
        <begin position="425"/>
        <end position="460"/>
    </location>
</feature>
<dbReference type="InterPro" id="IPR036427">
    <property type="entry name" value="Bromodomain-like_sf"/>
</dbReference>
<keyword evidence="1 2" id="KW-0103">Bromodomain</keyword>
<name>A0A1R0GTU1_9FUNG</name>
<accession>A0A1R0GTU1</accession>
<comment type="caution">
    <text evidence="5">The sequence shown here is derived from an EMBL/GenBank/DDBJ whole genome shotgun (WGS) entry which is preliminary data.</text>
</comment>
<dbReference type="OrthoDB" id="538223at2759"/>
<evidence type="ECO:0000256" key="3">
    <source>
        <dbReference type="SAM" id="MobiDB-lite"/>
    </source>
</evidence>
<feature type="compositionally biased region" description="Polar residues" evidence="3">
    <location>
        <begin position="427"/>
        <end position="443"/>
    </location>
</feature>
<feature type="compositionally biased region" description="Polar residues" evidence="3">
    <location>
        <begin position="554"/>
        <end position="564"/>
    </location>
</feature>
<dbReference type="GO" id="GO:0006357">
    <property type="term" value="P:regulation of transcription by RNA polymerase II"/>
    <property type="evidence" value="ECO:0007669"/>
    <property type="project" value="TreeGrafter"/>
</dbReference>
<dbReference type="GO" id="GO:0007010">
    <property type="term" value="P:cytoskeleton organization"/>
    <property type="evidence" value="ECO:0007669"/>
    <property type="project" value="TreeGrafter"/>
</dbReference>
<dbReference type="PANTHER" id="PTHR16266:SF17">
    <property type="entry name" value="BRWD3"/>
    <property type="match status" value="1"/>
</dbReference>
<dbReference type="AlphaFoldDB" id="A0A1R0GTU1"/>
<evidence type="ECO:0000256" key="2">
    <source>
        <dbReference type="PROSITE-ProRule" id="PRU00035"/>
    </source>
</evidence>
<sequence length="629" mass="72335">MDVSSDENSDAESSLTKSMNKTVASSSRMKFVMNNDRLKYFYKPQIHDDIICFKNTSRDPVFYSNDFDSGLLALKQDSWIIGKITDITYRVDPLNDINLLCLLEMETITNKISNRRQFIEIVRSNISLSEFQFSESKKILKLDMTDNSEYFAVPFSKFKNCLDMILQNKLEISRGINVWSPNYNDELEEFLVIGVEDSQGELIDISGHQMDIVYNPVKSIICAKTPFECPRKHHLRIGDIGDEKIKKLSIWEFYLNPDTLGYFEIVDKKRMSADINDKLISIVEKLIDEDVSEWFEYHVDFDDYPNYTSLIAYPMCLDSILERLRNKYYRHVAAVHNDVYRIYLNASTYNKPGTDVPDSAKKMLKIYIKSILSCNLEPLPWFPEFLDGNNSVSPDSSQEKYQGIILSKDDLKDTKESLNLKSEDINCENSKPNKNLISATRTSPRLVKENKDSNGFKNKRRNDLIYSESDLSDDLNNLENSPSFELKEHKKTKMNTFESDLTLGKNSNINNSSRKNKRSVAETSSELSFISSSDSDDEFVGDLNSSDFDHRTSTKNIKQSISRRLNNKRIKLTSTRKNSKGDKKPVSGRVSKSSKKGRPKKNDSSPLNNDKLPRRSDNSPDFSDDDSEF</sequence>
<gene>
    <name evidence="5" type="ORF">AYI68_g5601</name>
</gene>
<feature type="region of interest" description="Disordered" evidence="3">
    <location>
        <begin position="501"/>
        <end position="629"/>
    </location>
</feature>
<dbReference type="Proteomes" id="UP000187455">
    <property type="component" value="Unassembled WGS sequence"/>
</dbReference>
<dbReference type="GO" id="GO:0008360">
    <property type="term" value="P:regulation of cell shape"/>
    <property type="evidence" value="ECO:0007669"/>
    <property type="project" value="TreeGrafter"/>
</dbReference>
<keyword evidence="6" id="KW-1185">Reference proteome</keyword>
<organism evidence="5 6">
    <name type="scientific">Smittium mucronatum</name>
    <dbReference type="NCBI Taxonomy" id="133383"/>
    <lineage>
        <taxon>Eukaryota</taxon>
        <taxon>Fungi</taxon>
        <taxon>Fungi incertae sedis</taxon>
        <taxon>Zoopagomycota</taxon>
        <taxon>Kickxellomycotina</taxon>
        <taxon>Harpellomycetes</taxon>
        <taxon>Harpellales</taxon>
        <taxon>Legeriomycetaceae</taxon>
        <taxon>Smittium</taxon>
    </lineage>
</organism>
<evidence type="ECO:0000259" key="4">
    <source>
        <dbReference type="PROSITE" id="PS50014"/>
    </source>
</evidence>
<dbReference type="Gene3D" id="1.20.920.10">
    <property type="entry name" value="Bromodomain-like"/>
    <property type="match status" value="1"/>
</dbReference>
<proteinExistence type="predicted"/>
<evidence type="ECO:0000313" key="6">
    <source>
        <dbReference type="Proteomes" id="UP000187455"/>
    </source>
</evidence>
<dbReference type="CDD" id="cd04369">
    <property type="entry name" value="Bromodomain"/>
    <property type="match status" value="1"/>
</dbReference>
<evidence type="ECO:0000256" key="1">
    <source>
        <dbReference type="ARBA" id="ARBA00023117"/>
    </source>
</evidence>
<dbReference type="GO" id="GO:0006325">
    <property type="term" value="P:chromatin organization"/>
    <property type="evidence" value="ECO:0007669"/>
    <property type="project" value="UniProtKB-ARBA"/>
</dbReference>
<feature type="compositionally biased region" description="Acidic residues" evidence="3">
    <location>
        <begin position="1"/>
        <end position="10"/>
    </location>
</feature>
<dbReference type="InterPro" id="IPR018359">
    <property type="entry name" value="Bromodomain_CS"/>
</dbReference>
<dbReference type="InterPro" id="IPR052060">
    <property type="entry name" value="Bromo_WD_repeat"/>
</dbReference>
<evidence type="ECO:0000313" key="5">
    <source>
        <dbReference type="EMBL" id="OLY80299.1"/>
    </source>
</evidence>
<dbReference type="PROSITE" id="PS00633">
    <property type="entry name" value="BROMODOMAIN_1"/>
    <property type="match status" value="1"/>
</dbReference>
<dbReference type="SMART" id="SM00297">
    <property type="entry name" value="BROMO"/>
    <property type="match status" value="1"/>
</dbReference>
<dbReference type="STRING" id="133383.A0A1R0GTU1"/>
<feature type="region of interest" description="Disordered" evidence="3">
    <location>
        <begin position="1"/>
        <end position="20"/>
    </location>
</feature>
<dbReference type="SUPFAM" id="SSF47370">
    <property type="entry name" value="Bromodomain"/>
    <property type="match status" value="1"/>
</dbReference>
<dbReference type="PRINTS" id="PR00503">
    <property type="entry name" value="BROMODOMAIN"/>
</dbReference>